<dbReference type="EMBL" id="ARYH01000001">
    <property type="protein sequence ID" value="KCZ85696.1"/>
    <property type="molecule type" value="Genomic_DNA"/>
</dbReference>
<dbReference type="STRING" id="1280949.HAD_08425"/>
<dbReference type="InterPro" id="IPR005119">
    <property type="entry name" value="LysR_subst-bd"/>
</dbReference>
<dbReference type="PROSITE" id="PS50931">
    <property type="entry name" value="HTH_LYSR"/>
    <property type="match status" value="1"/>
</dbReference>
<dbReference type="InterPro" id="IPR058163">
    <property type="entry name" value="LysR-type_TF_proteobact-type"/>
</dbReference>
<dbReference type="InterPro" id="IPR036390">
    <property type="entry name" value="WH_DNA-bd_sf"/>
</dbReference>
<dbReference type="AlphaFoldDB" id="A0A069E9D6"/>
<dbReference type="Pfam" id="PF00126">
    <property type="entry name" value="HTH_1"/>
    <property type="match status" value="1"/>
</dbReference>
<dbReference type="Proteomes" id="UP000027446">
    <property type="component" value="Unassembled WGS sequence"/>
</dbReference>
<dbReference type="GO" id="GO:0006351">
    <property type="term" value="P:DNA-templated transcription"/>
    <property type="evidence" value="ECO:0007669"/>
    <property type="project" value="TreeGrafter"/>
</dbReference>
<gene>
    <name evidence="6" type="ORF">HAD_08425</name>
</gene>
<name>A0A069E9D6_9PROT</name>
<evidence type="ECO:0000256" key="1">
    <source>
        <dbReference type="ARBA" id="ARBA00009437"/>
    </source>
</evidence>
<dbReference type="GO" id="GO:0043565">
    <property type="term" value="F:sequence-specific DNA binding"/>
    <property type="evidence" value="ECO:0007669"/>
    <property type="project" value="TreeGrafter"/>
</dbReference>
<organism evidence="6 7">
    <name type="scientific">Hyphomonas adhaerens MHS-3</name>
    <dbReference type="NCBI Taxonomy" id="1280949"/>
    <lineage>
        <taxon>Bacteria</taxon>
        <taxon>Pseudomonadati</taxon>
        <taxon>Pseudomonadota</taxon>
        <taxon>Alphaproteobacteria</taxon>
        <taxon>Hyphomonadales</taxon>
        <taxon>Hyphomonadaceae</taxon>
        <taxon>Hyphomonas</taxon>
    </lineage>
</organism>
<comment type="similarity">
    <text evidence="1">Belongs to the LysR transcriptional regulatory family.</text>
</comment>
<comment type="caution">
    <text evidence="6">The sequence shown here is derived from an EMBL/GenBank/DDBJ whole genome shotgun (WGS) entry which is preliminary data.</text>
</comment>
<keyword evidence="3" id="KW-0238">DNA-binding</keyword>
<evidence type="ECO:0000313" key="7">
    <source>
        <dbReference type="Proteomes" id="UP000027446"/>
    </source>
</evidence>
<sequence>MNWDTADFDWNQARAFLATAEEGSLSAAARALGVTQPTLSRQVSALEEKLGITLFERGPRMTSLTSAGLEVLDHVRAMHEAAAKLSLSASGQSQAVAGLVRIATTDTLACYHLPDMLLRLRKIAPDIEVEIRTSNKLRDLLQREADIAIRHARPSEPELIAKKVRTTSATLYASKDYLDRAGRPRDAGDLQKLKYIGVDTRDTLIQPLKQKGLALTTSNFTASADSGLAAIELARKGLGVGLFIADEVDQFPDLEIVWPDFKPFDVPIWLVTHRELHTSKRIRLMFDLISDYYSLK</sequence>
<evidence type="ECO:0000256" key="2">
    <source>
        <dbReference type="ARBA" id="ARBA00023015"/>
    </source>
</evidence>
<dbReference type="PATRIC" id="fig|1280949.3.peg.1718"/>
<dbReference type="PRINTS" id="PR00039">
    <property type="entry name" value="HTHLYSR"/>
</dbReference>
<dbReference type="Gene3D" id="1.10.10.10">
    <property type="entry name" value="Winged helix-like DNA-binding domain superfamily/Winged helix DNA-binding domain"/>
    <property type="match status" value="1"/>
</dbReference>
<proteinExistence type="inferred from homology"/>
<dbReference type="FunFam" id="1.10.10.10:FF:000001">
    <property type="entry name" value="LysR family transcriptional regulator"/>
    <property type="match status" value="1"/>
</dbReference>
<dbReference type="eggNOG" id="COG0583">
    <property type="taxonomic scope" value="Bacteria"/>
</dbReference>
<keyword evidence="2" id="KW-0805">Transcription regulation</keyword>
<keyword evidence="7" id="KW-1185">Reference proteome</keyword>
<dbReference type="SUPFAM" id="SSF46785">
    <property type="entry name" value="Winged helix' DNA-binding domain"/>
    <property type="match status" value="1"/>
</dbReference>
<dbReference type="RefSeq" id="WP_035570492.1">
    <property type="nucleotide sequence ID" value="NZ_ARYH01000001.1"/>
</dbReference>
<accession>A0A069E9D6</accession>
<dbReference type="Gene3D" id="3.40.190.290">
    <property type="match status" value="1"/>
</dbReference>
<evidence type="ECO:0000259" key="5">
    <source>
        <dbReference type="PROSITE" id="PS50931"/>
    </source>
</evidence>
<evidence type="ECO:0000313" key="6">
    <source>
        <dbReference type="EMBL" id="KCZ85696.1"/>
    </source>
</evidence>
<dbReference type="SUPFAM" id="SSF53850">
    <property type="entry name" value="Periplasmic binding protein-like II"/>
    <property type="match status" value="1"/>
</dbReference>
<dbReference type="InterPro" id="IPR036388">
    <property type="entry name" value="WH-like_DNA-bd_sf"/>
</dbReference>
<evidence type="ECO:0000256" key="3">
    <source>
        <dbReference type="ARBA" id="ARBA00023125"/>
    </source>
</evidence>
<dbReference type="GO" id="GO:0003700">
    <property type="term" value="F:DNA-binding transcription factor activity"/>
    <property type="evidence" value="ECO:0007669"/>
    <property type="project" value="InterPro"/>
</dbReference>
<dbReference type="PANTHER" id="PTHR30537:SF3">
    <property type="entry name" value="TRANSCRIPTIONAL REGULATORY PROTEIN"/>
    <property type="match status" value="1"/>
</dbReference>
<evidence type="ECO:0000256" key="4">
    <source>
        <dbReference type="ARBA" id="ARBA00023163"/>
    </source>
</evidence>
<keyword evidence="4" id="KW-0804">Transcription</keyword>
<feature type="domain" description="HTH lysR-type" evidence="5">
    <location>
        <begin position="8"/>
        <end position="65"/>
    </location>
</feature>
<dbReference type="InterPro" id="IPR000847">
    <property type="entry name" value="LysR_HTH_N"/>
</dbReference>
<protein>
    <submittedName>
        <fullName evidence="6">Transcriptional regulator, LysR family protein</fullName>
    </submittedName>
</protein>
<dbReference type="PANTHER" id="PTHR30537">
    <property type="entry name" value="HTH-TYPE TRANSCRIPTIONAL REGULATOR"/>
    <property type="match status" value="1"/>
</dbReference>
<dbReference type="OrthoDB" id="9798121at2"/>
<dbReference type="Pfam" id="PF03466">
    <property type="entry name" value="LysR_substrate"/>
    <property type="match status" value="1"/>
</dbReference>
<reference evidence="6 7" key="1">
    <citation type="journal article" date="2014" name="Antonie Van Leeuwenhoek">
        <title>Hyphomonas beringensis sp. nov. and Hyphomonas chukchiensis sp. nov., isolated from surface seawater of the Bering Sea and Chukchi Sea.</title>
        <authorList>
            <person name="Li C."/>
            <person name="Lai Q."/>
            <person name="Li G."/>
            <person name="Dong C."/>
            <person name="Wang J."/>
            <person name="Liao Y."/>
            <person name="Shao Z."/>
        </authorList>
    </citation>
    <scope>NUCLEOTIDE SEQUENCE [LARGE SCALE GENOMIC DNA]</scope>
    <source>
        <strain evidence="6 7">MHS-3</strain>
    </source>
</reference>